<reference evidence="1 2" key="1">
    <citation type="submission" date="2018-08" db="EMBL/GenBank/DDBJ databases">
        <title>A genome reference for cultivated species of the human gut microbiota.</title>
        <authorList>
            <person name="Zou Y."/>
            <person name="Xue W."/>
            <person name="Luo G."/>
        </authorList>
    </citation>
    <scope>NUCLEOTIDE SEQUENCE [LARGE SCALE GENOMIC DNA]</scope>
    <source>
        <strain evidence="1 2">AF45-17</strain>
    </source>
</reference>
<dbReference type="Proteomes" id="UP000260773">
    <property type="component" value="Unassembled WGS sequence"/>
</dbReference>
<evidence type="ECO:0000313" key="1">
    <source>
        <dbReference type="EMBL" id="RGB79556.1"/>
    </source>
</evidence>
<proteinExistence type="predicted"/>
<name>A0A3E2TMG5_9FIRM</name>
<sequence>MGKAVSNTGEERLYHYDANGNVDSVTTLCDGNKQTTVYTFRSEEWMKAVISGQERYLAELLAVWQDL</sequence>
<organism evidence="1 2">
    <name type="scientific">Coprococcus catus</name>
    <dbReference type="NCBI Taxonomy" id="116085"/>
    <lineage>
        <taxon>Bacteria</taxon>
        <taxon>Bacillati</taxon>
        <taxon>Bacillota</taxon>
        <taxon>Clostridia</taxon>
        <taxon>Lachnospirales</taxon>
        <taxon>Lachnospiraceae</taxon>
        <taxon>Coprococcus</taxon>
    </lineage>
</organism>
<accession>A0A3E2TMG5</accession>
<dbReference type="EMBL" id="QVEP01000023">
    <property type="protein sequence ID" value="RGB79556.1"/>
    <property type="molecule type" value="Genomic_DNA"/>
</dbReference>
<protein>
    <recommendedName>
        <fullName evidence="3">RHS repeat protein</fullName>
    </recommendedName>
</protein>
<evidence type="ECO:0000313" key="2">
    <source>
        <dbReference type="Proteomes" id="UP000260773"/>
    </source>
</evidence>
<evidence type="ECO:0008006" key="3">
    <source>
        <dbReference type="Google" id="ProtNLM"/>
    </source>
</evidence>
<dbReference type="AlphaFoldDB" id="A0A3E2TMG5"/>
<comment type="caution">
    <text evidence="1">The sequence shown here is derived from an EMBL/GenBank/DDBJ whole genome shotgun (WGS) entry which is preliminary data.</text>
</comment>
<dbReference type="RefSeq" id="WP_117528515.1">
    <property type="nucleotide sequence ID" value="NZ_JAQDKA010000004.1"/>
</dbReference>
<gene>
    <name evidence="1" type="ORF">DW070_09905</name>
</gene>